<name>A0A2X1JEY2_ECOLX</name>
<evidence type="ECO:0000313" key="2">
    <source>
        <dbReference type="Proteomes" id="UP000250561"/>
    </source>
</evidence>
<protein>
    <submittedName>
        <fullName evidence="1">Putative anti-sigma factor antagonist</fullName>
    </submittedName>
</protein>
<sequence>MSESLSWMQTGDTLALSGELDQDVMLPLWEMREEAVKGITCIDLSRVSRVDTGDWHCCSILSIWRKSRATM</sequence>
<evidence type="ECO:0000313" key="1">
    <source>
        <dbReference type="EMBL" id="SPW45630.1"/>
    </source>
</evidence>
<dbReference type="EMBL" id="UARS01000006">
    <property type="protein sequence ID" value="SPW45630.1"/>
    <property type="molecule type" value="Genomic_DNA"/>
</dbReference>
<gene>
    <name evidence="1" type="primary">mlaB</name>
    <name evidence="1" type="ORF">NCTC11126_02904</name>
</gene>
<accession>A0A2X1JEY2</accession>
<organism evidence="1 2">
    <name type="scientific">Escherichia coli</name>
    <dbReference type="NCBI Taxonomy" id="562"/>
    <lineage>
        <taxon>Bacteria</taxon>
        <taxon>Pseudomonadati</taxon>
        <taxon>Pseudomonadota</taxon>
        <taxon>Gammaproteobacteria</taxon>
        <taxon>Enterobacterales</taxon>
        <taxon>Enterobacteriaceae</taxon>
        <taxon>Escherichia</taxon>
    </lineage>
</organism>
<dbReference type="AlphaFoldDB" id="A0A2X1JEY2"/>
<proteinExistence type="predicted"/>
<dbReference type="Proteomes" id="UP000250561">
    <property type="component" value="Unassembled WGS sequence"/>
</dbReference>
<reference evidence="1 2" key="1">
    <citation type="submission" date="2018-06" db="EMBL/GenBank/DDBJ databases">
        <authorList>
            <consortium name="Pathogen Informatics"/>
            <person name="Doyle S."/>
        </authorList>
    </citation>
    <scope>NUCLEOTIDE SEQUENCE [LARGE SCALE GENOMIC DNA]</scope>
    <source>
        <strain evidence="1 2">NCTC11126</strain>
    </source>
</reference>